<accession>A0ABU5R4J9</accession>
<dbReference type="Proteomes" id="UP001304298">
    <property type="component" value="Unassembled WGS sequence"/>
</dbReference>
<protein>
    <submittedName>
        <fullName evidence="2">Nuclear transport factor 2 family protein</fullName>
    </submittedName>
</protein>
<dbReference type="EMBL" id="JAYFSI010000003">
    <property type="protein sequence ID" value="MEA5361141.1"/>
    <property type="molecule type" value="Genomic_DNA"/>
</dbReference>
<dbReference type="Pfam" id="PF14534">
    <property type="entry name" value="DUF4440"/>
    <property type="match status" value="1"/>
</dbReference>
<dbReference type="RefSeq" id="WP_323327983.1">
    <property type="nucleotide sequence ID" value="NZ_JAYFSI010000003.1"/>
</dbReference>
<evidence type="ECO:0000259" key="1">
    <source>
        <dbReference type="Pfam" id="PF14534"/>
    </source>
</evidence>
<dbReference type="InterPro" id="IPR027843">
    <property type="entry name" value="DUF4440"/>
</dbReference>
<gene>
    <name evidence="2" type="ORF">VA596_16470</name>
</gene>
<proteinExistence type="predicted"/>
<comment type="caution">
    <text evidence="2">The sequence shown here is derived from an EMBL/GenBank/DDBJ whole genome shotgun (WGS) entry which is preliminary data.</text>
</comment>
<evidence type="ECO:0000313" key="3">
    <source>
        <dbReference type="Proteomes" id="UP001304298"/>
    </source>
</evidence>
<evidence type="ECO:0000313" key="2">
    <source>
        <dbReference type="EMBL" id="MEA5361141.1"/>
    </source>
</evidence>
<reference evidence="2 3" key="1">
    <citation type="submission" date="2023-12" db="EMBL/GenBank/DDBJ databases">
        <title>Amycolatopsis sp. V23-08.</title>
        <authorList>
            <person name="Somphong A."/>
        </authorList>
    </citation>
    <scope>NUCLEOTIDE SEQUENCE [LARGE SCALE GENOMIC DNA]</scope>
    <source>
        <strain evidence="2 3">V23-08</strain>
    </source>
</reference>
<name>A0ABU5R4J9_9PSEU</name>
<dbReference type="InterPro" id="IPR032710">
    <property type="entry name" value="NTF2-like_dom_sf"/>
</dbReference>
<organism evidence="2 3">
    <name type="scientific">Amycolatopsis heterodermiae</name>
    <dbReference type="NCBI Taxonomy" id="3110235"/>
    <lineage>
        <taxon>Bacteria</taxon>
        <taxon>Bacillati</taxon>
        <taxon>Actinomycetota</taxon>
        <taxon>Actinomycetes</taxon>
        <taxon>Pseudonocardiales</taxon>
        <taxon>Pseudonocardiaceae</taxon>
        <taxon>Amycolatopsis</taxon>
    </lineage>
</organism>
<dbReference type="SUPFAM" id="SSF54427">
    <property type="entry name" value="NTF2-like"/>
    <property type="match status" value="1"/>
</dbReference>
<feature type="domain" description="DUF4440" evidence="1">
    <location>
        <begin position="8"/>
        <end position="114"/>
    </location>
</feature>
<sequence>MSSTEEQVKALGRRWADAEVRGDTETLGALVTDGFRLVGPVGFVLDRPQWLARYRTGELVTKSLDWHDVDVREFGGTAIAIGVHEQTASFKGTPADGRFRATHVLVREDGGWRLAGIHLSAIGGPPPFTPAGKGAA</sequence>
<keyword evidence="3" id="KW-1185">Reference proteome</keyword>
<dbReference type="Gene3D" id="3.10.450.50">
    <property type="match status" value="1"/>
</dbReference>